<protein>
    <recommendedName>
        <fullName evidence="4">GGDEF domain-containing protein</fullName>
    </recommendedName>
</protein>
<keyword evidence="1" id="KW-0812">Transmembrane</keyword>
<evidence type="ECO:0000256" key="1">
    <source>
        <dbReference type="SAM" id="Phobius"/>
    </source>
</evidence>
<feature type="transmembrane region" description="Helical" evidence="1">
    <location>
        <begin position="6"/>
        <end position="21"/>
    </location>
</feature>
<proteinExistence type="predicted"/>
<organism evidence="2 3">
    <name type="scientific">Pseudomonas versuta</name>
    <dbReference type="NCBI Taxonomy" id="1788301"/>
    <lineage>
        <taxon>Bacteria</taxon>
        <taxon>Pseudomonadati</taxon>
        <taxon>Pseudomonadota</taxon>
        <taxon>Gammaproteobacteria</taxon>
        <taxon>Pseudomonadales</taxon>
        <taxon>Pseudomonadaceae</taxon>
        <taxon>Pseudomonas</taxon>
    </lineage>
</organism>
<reference evidence="2 3" key="1">
    <citation type="submission" date="2016-11" db="EMBL/GenBank/DDBJ databases">
        <title>Draft genome of Pseudomonas versuta A4R1.5.</title>
        <authorList>
            <person name="See-Too W.-S."/>
        </authorList>
    </citation>
    <scope>NUCLEOTIDE SEQUENCE [LARGE SCALE GENOMIC DNA]</scope>
    <source>
        <strain evidence="2 3">A4R1.5</strain>
    </source>
</reference>
<sequence>MEKIPLVTSIVSIIFAYYSISPKRLIDLKIFAIWCCLLVLISAHSLSLYQLLTSAEPISLTRILTLNFAAIGMLVLLGAGVFLKIHLRPELERQSSGQ</sequence>
<keyword evidence="1" id="KW-1133">Transmembrane helix</keyword>
<evidence type="ECO:0000313" key="2">
    <source>
        <dbReference type="EMBL" id="OKA21749.1"/>
    </source>
</evidence>
<feature type="transmembrane region" description="Helical" evidence="1">
    <location>
        <begin position="63"/>
        <end position="83"/>
    </location>
</feature>
<dbReference type="EMBL" id="MPJC01000005">
    <property type="protein sequence ID" value="OKA21749.1"/>
    <property type="molecule type" value="Genomic_DNA"/>
</dbReference>
<keyword evidence="1" id="KW-0472">Membrane</keyword>
<name>A0ABX3EAN9_9PSED</name>
<dbReference type="Proteomes" id="UP000186677">
    <property type="component" value="Unassembled WGS sequence"/>
</dbReference>
<keyword evidence="3" id="KW-1185">Reference proteome</keyword>
<gene>
    <name evidence="2" type="ORF">BOH73_10695</name>
</gene>
<evidence type="ECO:0008006" key="4">
    <source>
        <dbReference type="Google" id="ProtNLM"/>
    </source>
</evidence>
<accession>A0ABX3EAN9</accession>
<evidence type="ECO:0000313" key="3">
    <source>
        <dbReference type="Proteomes" id="UP000186677"/>
    </source>
</evidence>
<feature type="transmembrane region" description="Helical" evidence="1">
    <location>
        <begin position="28"/>
        <end position="51"/>
    </location>
</feature>
<dbReference type="RefSeq" id="WP_060693503.1">
    <property type="nucleotide sequence ID" value="NZ_CP012676.1"/>
</dbReference>
<comment type="caution">
    <text evidence="2">The sequence shown here is derived from an EMBL/GenBank/DDBJ whole genome shotgun (WGS) entry which is preliminary data.</text>
</comment>